<dbReference type="Pfam" id="PF00582">
    <property type="entry name" value="Usp"/>
    <property type="match status" value="2"/>
</dbReference>
<comment type="caution">
    <text evidence="3">The sequence shown here is derived from an EMBL/GenBank/DDBJ whole genome shotgun (WGS) entry which is preliminary data.</text>
</comment>
<comment type="similarity">
    <text evidence="1">Belongs to the universal stress protein A family.</text>
</comment>
<dbReference type="Gene3D" id="3.40.50.620">
    <property type="entry name" value="HUPs"/>
    <property type="match status" value="2"/>
</dbReference>
<evidence type="ECO:0000256" key="1">
    <source>
        <dbReference type="ARBA" id="ARBA00008791"/>
    </source>
</evidence>
<gene>
    <name evidence="3" type="ORF">EBB59_05675</name>
</gene>
<dbReference type="InterPro" id="IPR014729">
    <property type="entry name" value="Rossmann-like_a/b/a_fold"/>
</dbReference>
<dbReference type="EMBL" id="RFLY01000006">
    <property type="protein sequence ID" value="RMH93370.1"/>
    <property type="molecule type" value="Genomic_DNA"/>
</dbReference>
<feature type="domain" description="UspA" evidence="2">
    <location>
        <begin position="157"/>
        <end position="297"/>
    </location>
</feature>
<dbReference type="OrthoDB" id="9804721at2"/>
<dbReference type="PANTHER" id="PTHR46268">
    <property type="entry name" value="STRESS RESPONSE PROTEIN NHAX"/>
    <property type="match status" value="1"/>
</dbReference>
<accession>A0A3M2I0E3</accession>
<evidence type="ECO:0000313" key="4">
    <source>
        <dbReference type="Proteomes" id="UP000275012"/>
    </source>
</evidence>
<keyword evidence="4" id="KW-1185">Reference proteome</keyword>
<dbReference type="InterPro" id="IPR006016">
    <property type="entry name" value="UspA"/>
</dbReference>
<evidence type="ECO:0000313" key="3">
    <source>
        <dbReference type="EMBL" id="RMH93370.1"/>
    </source>
</evidence>
<dbReference type="Proteomes" id="UP000275012">
    <property type="component" value="Unassembled WGS sequence"/>
</dbReference>
<dbReference type="InterPro" id="IPR006015">
    <property type="entry name" value="Universal_stress_UspA"/>
</dbReference>
<reference evidence="3 4" key="1">
    <citation type="submission" date="2018-10" db="EMBL/GenBank/DDBJ databases">
        <title>Proposal of Lysobacter pythonis sp. nov. isolated from royal pythons (Python regius).</title>
        <authorList>
            <person name="Hans-Juergen B."/>
            <person name="Huptas C."/>
            <person name="Sandra B."/>
            <person name="Igor L."/>
            <person name="Joachim S."/>
            <person name="Siegfried S."/>
            <person name="Mareike W."/>
            <person name="Peter K."/>
        </authorList>
    </citation>
    <scope>NUCLEOTIDE SEQUENCE [LARGE SCALE GENOMIC DNA]</scope>
    <source>
        <strain evidence="3 4">4284/11</strain>
    </source>
</reference>
<dbReference type="AlphaFoldDB" id="A0A3M2I0E3"/>
<proteinExistence type="inferred from homology"/>
<protein>
    <submittedName>
        <fullName evidence="3">Universal stress protein</fullName>
    </submittedName>
</protein>
<dbReference type="SUPFAM" id="SSF52402">
    <property type="entry name" value="Adenine nucleotide alpha hydrolases-like"/>
    <property type="match status" value="2"/>
</dbReference>
<evidence type="ECO:0000259" key="2">
    <source>
        <dbReference type="Pfam" id="PF00582"/>
    </source>
</evidence>
<dbReference type="PRINTS" id="PR01438">
    <property type="entry name" value="UNVRSLSTRESS"/>
</dbReference>
<feature type="domain" description="UspA" evidence="2">
    <location>
        <begin position="12"/>
        <end position="149"/>
    </location>
</feature>
<dbReference type="RefSeq" id="WP_122101174.1">
    <property type="nucleotide sequence ID" value="NZ_RFLY01000006.1"/>
</dbReference>
<dbReference type="CDD" id="cd00293">
    <property type="entry name" value="USP-like"/>
    <property type="match status" value="1"/>
</dbReference>
<name>A0A3M2I0E3_9GAMM</name>
<dbReference type="PANTHER" id="PTHR46268:SF6">
    <property type="entry name" value="UNIVERSAL STRESS PROTEIN UP12"/>
    <property type="match status" value="1"/>
</dbReference>
<organism evidence="3 4">
    <name type="scientific">Solilutibacter pythonis</name>
    <dbReference type="NCBI Taxonomy" id="2483112"/>
    <lineage>
        <taxon>Bacteria</taxon>
        <taxon>Pseudomonadati</taxon>
        <taxon>Pseudomonadota</taxon>
        <taxon>Gammaproteobacteria</taxon>
        <taxon>Lysobacterales</taxon>
        <taxon>Lysobacteraceae</taxon>
        <taxon>Solilutibacter</taxon>
    </lineage>
</organism>
<sequence length="298" mass="32295">MPASAQPDTPQAILLATDLSARTDRAYDRALQLAGHWRAKLVILVVLPQESSFSKPNHFQQDGEDEDAPTQAELIEERVRAQLPEGAAKVEVRVEESAHIGETVLRVARETGCGLIVTGIARSDALQRVALGSTVVWLSRHSTIPVLVVQQRPQGAYARIGVACDLSPAAAHALQLAAQWFNDAQTRLLLHGFDLPLRELSGESVAREAAVTRAEAETVRALTGWRDEQLPKAAAAQWQPRPALCNPVRLLRQASLDERLDLAVIASHGRGRLADALIGSVAKRLLETAITDTLIVRG</sequence>